<accession>A0A1I6PXH5</accession>
<protein>
    <submittedName>
        <fullName evidence="1">Uncharacterized protein</fullName>
    </submittedName>
</protein>
<proteinExistence type="predicted"/>
<keyword evidence="2" id="KW-1185">Reference proteome</keyword>
<dbReference type="STRING" id="683125.SAMN05660206_10214"/>
<name>A0A1I6PXH5_9SPHI</name>
<reference evidence="1 2" key="1">
    <citation type="submission" date="2016-10" db="EMBL/GenBank/DDBJ databases">
        <authorList>
            <person name="de Groot N.N."/>
        </authorList>
    </citation>
    <scope>NUCLEOTIDE SEQUENCE [LARGE SCALE GENOMIC DNA]</scope>
    <source>
        <strain evidence="1 2">DSM 22789</strain>
    </source>
</reference>
<sequence length="56" mass="6358">MNGIRDLQAYTGSAKPEKTQMINWEQAYAAAICFLYRYTEVTSAKANLIKNLSKKN</sequence>
<dbReference type="Proteomes" id="UP000198785">
    <property type="component" value="Unassembled WGS sequence"/>
</dbReference>
<dbReference type="EMBL" id="FOZZ01000002">
    <property type="protein sequence ID" value="SFS44893.1"/>
    <property type="molecule type" value="Genomic_DNA"/>
</dbReference>
<evidence type="ECO:0000313" key="1">
    <source>
        <dbReference type="EMBL" id="SFS44893.1"/>
    </source>
</evidence>
<dbReference type="AlphaFoldDB" id="A0A1I6PXH5"/>
<gene>
    <name evidence="1" type="ORF">SAMN05660206_10214</name>
</gene>
<organism evidence="1 2">
    <name type="scientific">Sphingobacterium wenxiniae</name>
    <dbReference type="NCBI Taxonomy" id="683125"/>
    <lineage>
        <taxon>Bacteria</taxon>
        <taxon>Pseudomonadati</taxon>
        <taxon>Bacteroidota</taxon>
        <taxon>Sphingobacteriia</taxon>
        <taxon>Sphingobacteriales</taxon>
        <taxon>Sphingobacteriaceae</taxon>
        <taxon>Sphingobacterium</taxon>
    </lineage>
</organism>
<evidence type="ECO:0000313" key="2">
    <source>
        <dbReference type="Proteomes" id="UP000198785"/>
    </source>
</evidence>